<dbReference type="EMBL" id="JAJSOJ010000064">
    <property type="protein sequence ID" value="MCE0745203.1"/>
    <property type="molecule type" value="Genomic_DNA"/>
</dbReference>
<name>A0ABS8VYJ1_9PROT</name>
<organism evidence="1 2">
    <name type="scientific">Acetobacter sicerae</name>
    <dbReference type="NCBI Taxonomy" id="85325"/>
    <lineage>
        <taxon>Bacteria</taxon>
        <taxon>Pseudomonadati</taxon>
        <taxon>Pseudomonadota</taxon>
        <taxon>Alphaproteobacteria</taxon>
        <taxon>Acetobacterales</taxon>
        <taxon>Acetobacteraceae</taxon>
        <taxon>Acetobacter</taxon>
    </lineage>
</organism>
<keyword evidence="2" id="KW-1185">Reference proteome</keyword>
<protein>
    <submittedName>
        <fullName evidence="1">Uncharacterized protein</fullName>
    </submittedName>
</protein>
<reference evidence="1 2" key="1">
    <citation type="submission" date="2021-12" db="EMBL/GenBank/DDBJ databases">
        <title>Genome sequence of Acetobacter sicerae DmPark20a_162.</title>
        <authorList>
            <person name="Chaston J.M."/>
        </authorList>
    </citation>
    <scope>NUCLEOTIDE SEQUENCE [LARGE SCALE GENOMIC DNA]</scope>
    <source>
        <strain evidence="1 2">DmPark20a_162</strain>
    </source>
</reference>
<comment type="caution">
    <text evidence="1">The sequence shown here is derived from an EMBL/GenBank/DDBJ whole genome shotgun (WGS) entry which is preliminary data.</text>
</comment>
<accession>A0ABS8VYJ1</accession>
<gene>
    <name evidence="1" type="ORF">LWC05_15105</name>
</gene>
<dbReference type="RefSeq" id="WP_232878914.1">
    <property type="nucleotide sequence ID" value="NZ_JAJSOJ010000064.1"/>
</dbReference>
<evidence type="ECO:0000313" key="2">
    <source>
        <dbReference type="Proteomes" id="UP001521074"/>
    </source>
</evidence>
<proteinExistence type="predicted"/>
<sequence>MEAPALWPQPDGTPVSCTEKLLVLRQNWEELQGVMQDAFEDAVLMGVDEAEMKKMLTSLVASLASPRGKPSV</sequence>
<dbReference type="Proteomes" id="UP001521074">
    <property type="component" value="Unassembled WGS sequence"/>
</dbReference>
<evidence type="ECO:0000313" key="1">
    <source>
        <dbReference type="EMBL" id="MCE0745203.1"/>
    </source>
</evidence>